<keyword evidence="2" id="KW-0479">Metal-binding</keyword>
<dbReference type="PROSITE" id="PS50016">
    <property type="entry name" value="ZF_PHD_2"/>
    <property type="match status" value="1"/>
</dbReference>
<evidence type="ECO:0000256" key="6">
    <source>
        <dbReference type="PROSITE-ProRule" id="PRU00146"/>
    </source>
</evidence>
<dbReference type="InterPro" id="IPR000182">
    <property type="entry name" value="GNAT_dom"/>
</dbReference>
<dbReference type="Pfam" id="PF16135">
    <property type="entry name" value="TDBD"/>
    <property type="match status" value="1"/>
</dbReference>
<dbReference type="SMART" id="SM00184">
    <property type="entry name" value="RING"/>
    <property type="match status" value="2"/>
</dbReference>
<evidence type="ECO:0000313" key="12">
    <source>
        <dbReference type="RefSeq" id="XP_015899198.3"/>
    </source>
</evidence>
<keyword evidence="5" id="KW-0539">Nucleus</keyword>
<dbReference type="InterPro" id="IPR032308">
    <property type="entry name" value="TDBD"/>
</dbReference>
<dbReference type="InterPro" id="IPR011011">
    <property type="entry name" value="Znf_FYVE_PHD"/>
</dbReference>
<dbReference type="SMR" id="A0A6P4AMI7"/>
<feature type="region of interest" description="Disordered" evidence="7">
    <location>
        <begin position="1285"/>
        <end position="1307"/>
    </location>
</feature>
<sequence length="1514" mass="168410">MLLGKEIEDLHDDAFEGSKTEHCIFTEVFFSNGVGGNNKRCLVTGVINFECDSSKNGDTSFCSNSENSSVTSHSSSKNTCLEEHSNETEEFKDGCRGDKFALVMRNGEDVSGKRMKFSVDELTNCKPDLGTFINSSAFSEKNASSMFCPAKYPLCERVACHLVESSSQGVTSSCYLLKQNVEMDREGRMSDPNALKCRFLSLEGNDGKEAVGCKAIASPVSQESFATRLLAASPNVNVPEISGSPLHAEEGLEGCEIYDALKTNSKVDPRKLLHYNVSNLLRAAGWRIERRKRPSRLYAESVYRTPNGRVIREFPKAWRLCGKLLFADKYSSLQERNGKIWVDISQFLSDLSDTLLNLEKDMNHSELSYQWRLLDPFVTVVFIDRKVGALRKGEVVKASQNLLNGHSLAAESGLVVYGGNHCQQSGYESLSQYGRVKSEEEVELLMGEPIFTAKSEDMYLVNAANGIENQCSEFSNDKISCLDRTSLPTCGTENTSVQSAGCLHDLPVIPRNCNNVHGVVSSNQYGNENSPVYDKQCSEHIPETTKEVVDASMDCSEEKDELPRGQVPDVGNYLRGSLDNHPNSTSDSLVHFQDLEAVQLSGHEAEEGKHCFEPSKFKFVDIYSPGDIILKKKTRRKSKKISEIKPSSLYQSDILASSSSNKVNLQLVNINGTRLELDEVERNLIANARNKGRGKKASSLHSFQHQIEKKGSKFKRFCHDFNDPKIGKAKSTGCQIEDDDLLVSAIIKNKDFSPSTVRCVSRKKAHKSRAWRKLKSRKGSCRLLPRSLVNGGKHFKDGKWYILEVRTVLSWLIDAGAISLNDVIQYRNPKDDAVVKDGLVTRDGVFCKCCSKVLTISDFKAHAGFKLNRPCLNLFMESGKPFTLCQLQAWSAEYKTRKRGNQAVQDDDNDQNDDSCGLCGDGGELICCDNCPSTFHQACLSTQELPEGNWYCPNCTCQICGDLVNDKEASSTSDALKCLQCEHKYHGFCMKEKVTHQGAISDPWLCGRSCQEVYSGLQSRVGVINHIADGFSWTLLKCIHDDQKVHSAQRFALKAECNSRLAVALTLMEECFVSMVDPRTGIDMIPHVMYNWGSDFARLNFQGFYAMVLEKDDVLVSVASIRIHGTTVAEMPLIATCSRYRRQGMCRRLVTAIEEMLTSFKVEKLIIAAIPNLVSTWTEGFGFKPVEDSEKRSLNKINLMVFPGTILLKKSLYEKQKELYQSVDPSAVADASAKVDVICKIESTDDFGRQSDKDYCPNEAATKLEQEFEEHKNLREFECGANGKTAEDEMEPDSTSSMVQDESTNIHSRETNTRYAWLSDETCSASEFCTETLVKPTGSENLLGSQVCDEAGDRLVQGEDLQELEVGTKVENIESVQPCDGICSKSEAGARTETGLVDDNNLPESEVETKMEMLKCVEQTYIRCDNEAEVTQMETEDLQVGEAKGGSTLQEQFSKPSCEVEEEEEEAASKMLVEGNSQPETEIVSGSNVKSSGICEEKQKLCLNEKLHKTCEVM</sequence>
<keyword evidence="4" id="KW-0862">Zinc</keyword>
<evidence type="ECO:0000313" key="11">
    <source>
        <dbReference type="RefSeq" id="XP_015899198.1"/>
    </source>
</evidence>
<evidence type="ECO:0000259" key="8">
    <source>
        <dbReference type="PROSITE" id="PS50016"/>
    </source>
</evidence>
<feature type="region of interest" description="Disordered" evidence="7">
    <location>
        <begin position="1462"/>
        <end position="1489"/>
    </location>
</feature>
<dbReference type="Pfam" id="PF23209">
    <property type="entry name" value="IDM1_C"/>
    <property type="match status" value="1"/>
</dbReference>
<organism evidence="14">
    <name type="scientific">Ziziphus jujuba</name>
    <name type="common">Chinese jujube</name>
    <name type="synonym">Ziziphus sativa</name>
    <dbReference type="NCBI Taxonomy" id="326968"/>
    <lineage>
        <taxon>Eukaryota</taxon>
        <taxon>Viridiplantae</taxon>
        <taxon>Streptophyta</taxon>
        <taxon>Embryophyta</taxon>
        <taxon>Tracheophyta</taxon>
        <taxon>Spermatophyta</taxon>
        <taxon>Magnoliopsida</taxon>
        <taxon>eudicotyledons</taxon>
        <taxon>Gunneridae</taxon>
        <taxon>Pentapetalae</taxon>
        <taxon>rosids</taxon>
        <taxon>fabids</taxon>
        <taxon>Rosales</taxon>
        <taxon>Rhamnaceae</taxon>
        <taxon>Paliureae</taxon>
        <taxon>Ziziphus</taxon>
    </lineage>
</organism>
<gene>
    <name evidence="11 12 13 14 15 16 17" type="primary">LOC107432551</name>
</gene>
<dbReference type="PANTHER" id="PTHR46508">
    <property type="entry name" value="PHD FINGER FAMILY PROTEIN"/>
    <property type="match status" value="1"/>
</dbReference>
<dbReference type="GO" id="GO:0016747">
    <property type="term" value="F:acyltransferase activity, transferring groups other than amino-acyl groups"/>
    <property type="evidence" value="ECO:0007669"/>
    <property type="project" value="InterPro"/>
</dbReference>
<dbReference type="RefSeq" id="XP_048321132.2">
    <property type="nucleotide sequence ID" value="XM_048465175.2"/>
</dbReference>
<dbReference type="InterPro" id="IPR001965">
    <property type="entry name" value="Znf_PHD"/>
</dbReference>
<dbReference type="InterPro" id="IPR013083">
    <property type="entry name" value="Znf_RING/FYVE/PHD"/>
</dbReference>
<dbReference type="RefSeq" id="XP_015899198.3">
    <property type="nucleotide sequence ID" value="XM_016043712.4"/>
</dbReference>
<protein>
    <submittedName>
        <fullName evidence="11 12">Increased DNA METHYLATION 1 isoform X1</fullName>
    </submittedName>
</protein>
<proteinExistence type="predicted"/>
<dbReference type="Gene3D" id="3.40.630.30">
    <property type="match status" value="1"/>
</dbReference>
<dbReference type="SUPFAM" id="SSF55729">
    <property type="entry name" value="Acyl-CoA N-acyltransferases (Nat)"/>
    <property type="match status" value="1"/>
</dbReference>
<dbReference type="GO" id="GO:0005634">
    <property type="term" value="C:nucleus"/>
    <property type="evidence" value="ECO:0007669"/>
    <property type="project" value="UniProtKB-SubCell"/>
</dbReference>
<evidence type="ECO:0000256" key="4">
    <source>
        <dbReference type="ARBA" id="ARBA00022833"/>
    </source>
</evidence>
<dbReference type="PANTHER" id="PTHR46508:SF2">
    <property type="entry name" value="INCREASED DNA METHYLATION 1"/>
    <property type="match status" value="1"/>
</dbReference>
<evidence type="ECO:0000313" key="17">
    <source>
        <dbReference type="RefSeq" id="XP_048321135.2"/>
    </source>
</evidence>
<evidence type="ECO:0000256" key="2">
    <source>
        <dbReference type="ARBA" id="ARBA00022723"/>
    </source>
</evidence>
<dbReference type="RefSeq" id="XP_015899200.3">
    <property type="nucleotide sequence ID" value="XM_016043714.4"/>
</dbReference>
<feature type="compositionally biased region" description="Polar residues" evidence="7">
    <location>
        <begin position="1475"/>
        <end position="1489"/>
    </location>
</feature>
<evidence type="ECO:0000259" key="9">
    <source>
        <dbReference type="PROSITE" id="PS51186"/>
    </source>
</evidence>
<dbReference type="SMART" id="SM00249">
    <property type="entry name" value="PHD"/>
    <property type="match status" value="2"/>
</dbReference>
<dbReference type="Pfam" id="PF00628">
    <property type="entry name" value="PHD"/>
    <property type="match status" value="1"/>
</dbReference>
<dbReference type="Proteomes" id="UP001652623">
    <property type="component" value="Chromosome 11"/>
</dbReference>
<accession>A0A6P4AMI7</accession>
<evidence type="ECO:0000256" key="7">
    <source>
        <dbReference type="SAM" id="MobiDB-lite"/>
    </source>
</evidence>
<dbReference type="RefSeq" id="XP_015899198.1">
    <property type="nucleotide sequence ID" value="XM_016043712.2"/>
</dbReference>
<dbReference type="InterPro" id="IPR056511">
    <property type="entry name" value="IDM1_C"/>
</dbReference>
<evidence type="ECO:0000256" key="5">
    <source>
        <dbReference type="ARBA" id="ARBA00023242"/>
    </source>
</evidence>
<dbReference type="GeneID" id="107432551"/>
<dbReference type="InterPro" id="IPR019787">
    <property type="entry name" value="Znf_PHD-finger"/>
</dbReference>
<evidence type="ECO:0000313" key="13">
    <source>
        <dbReference type="RefSeq" id="XP_015899199.3"/>
    </source>
</evidence>
<dbReference type="CDD" id="cd15532">
    <property type="entry name" value="PHD2_CHD_II"/>
    <property type="match status" value="1"/>
</dbReference>
<feature type="domain" description="PHD-type" evidence="8">
    <location>
        <begin position="913"/>
        <end position="958"/>
    </location>
</feature>
<evidence type="ECO:0000313" key="10">
    <source>
        <dbReference type="Proteomes" id="UP001652623"/>
    </source>
</evidence>
<evidence type="ECO:0000256" key="1">
    <source>
        <dbReference type="ARBA" id="ARBA00004123"/>
    </source>
</evidence>
<dbReference type="CDD" id="cd04301">
    <property type="entry name" value="NAT_SF"/>
    <property type="match status" value="1"/>
</dbReference>
<comment type="subcellular location">
    <subcellularLocation>
        <location evidence="1">Nucleus</location>
    </subcellularLocation>
</comment>
<dbReference type="RefSeq" id="XP_015899199.3">
    <property type="nucleotide sequence ID" value="XM_016043713.4"/>
</dbReference>
<keyword evidence="10" id="KW-1185">Reference proteome</keyword>
<dbReference type="PROSITE" id="PS51186">
    <property type="entry name" value="GNAT"/>
    <property type="match status" value="1"/>
</dbReference>
<dbReference type="KEGG" id="zju:107432551"/>
<name>A0A6P4AMI7_ZIZJJ</name>
<evidence type="ECO:0000313" key="14">
    <source>
        <dbReference type="RefSeq" id="XP_015899200.3"/>
    </source>
</evidence>
<feature type="compositionally biased region" description="Polar residues" evidence="7">
    <location>
        <begin position="1293"/>
        <end position="1306"/>
    </location>
</feature>
<keyword evidence="3 6" id="KW-0863">Zinc-finger</keyword>
<dbReference type="GO" id="GO:0008270">
    <property type="term" value="F:zinc ion binding"/>
    <property type="evidence" value="ECO:0007669"/>
    <property type="project" value="UniProtKB-KW"/>
</dbReference>
<evidence type="ECO:0000256" key="3">
    <source>
        <dbReference type="ARBA" id="ARBA00022771"/>
    </source>
</evidence>
<evidence type="ECO:0000313" key="15">
    <source>
        <dbReference type="RefSeq" id="XP_024935365.3"/>
    </source>
</evidence>
<evidence type="ECO:0000313" key="16">
    <source>
        <dbReference type="RefSeq" id="XP_048321132.2"/>
    </source>
</evidence>
<reference evidence="12 13" key="1">
    <citation type="submission" date="2025-05" db="UniProtKB">
        <authorList>
            <consortium name="RefSeq"/>
        </authorList>
    </citation>
    <scope>IDENTIFICATION</scope>
    <source>
        <tissue evidence="11">In vitro plantlets</tissue>
        <tissue evidence="12 13">Seedling</tissue>
    </source>
</reference>
<dbReference type="RefSeq" id="XP_048321135.2">
    <property type="nucleotide sequence ID" value="XM_048465178.2"/>
</dbReference>
<feature type="domain" description="N-acetyltransferase" evidence="9">
    <location>
        <begin position="1049"/>
        <end position="1213"/>
    </location>
</feature>
<dbReference type="SUPFAM" id="SSF57903">
    <property type="entry name" value="FYVE/PHD zinc finger"/>
    <property type="match status" value="1"/>
</dbReference>
<dbReference type="RefSeq" id="XP_024935365.3">
    <property type="nucleotide sequence ID" value="XM_025079597.3"/>
</dbReference>
<dbReference type="Gene3D" id="3.30.40.10">
    <property type="entry name" value="Zinc/RING finger domain, C3HC4 (zinc finger)"/>
    <property type="match status" value="1"/>
</dbReference>
<dbReference type="InterPro" id="IPR001841">
    <property type="entry name" value="Znf_RING"/>
</dbReference>
<dbReference type="InterPro" id="IPR016181">
    <property type="entry name" value="Acyl_CoA_acyltransferase"/>
</dbReference>